<proteinExistence type="predicted"/>
<organism evidence="1 2">
    <name type="scientific">Cetraspora pellucida</name>
    <dbReference type="NCBI Taxonomy" id="1433469"/>
    <lineage>
        <taxon>Eukaryota</taxon>
        <taxon>Fungi</taxon>
        <taxon>Fungi incertae sedis</taxon>
        <taxon>Mucoromycota</taxon>
        <taxon>Glomeromycotina</taxon>
        <taxon>Glomeromycetes</taxon>
        <taxon>Diversisporales</taxon>
        <taxon>Gigasporaceae</taxon>
        <taxon>Cetraspora</taxon>
    </lineage>
</organism>
<accession>A0ACA9QP67</accession>
<reference evidence="1" key="1">
    <citation type="submission" date="2021-06" db="EMBL/GenBank/DDBJ databases">
        <authorList>
            <person name="Kallberg Y."/>
            <person name="Tangrot J."/>
            <person name="Rosling A."/>
        </authorList>
    </citation>
    <scope>NUCLEOTIDE SEQUENCE</scope>
    <source>
        <strain evidence="1">28 12/20/2015</strain>
    </source>
</reference>
<name>A0ACA9QP67_9GLOM</name>
<sequence>HTLCEFYGGKENLLRKGIKNSDAIYNLILLRRNNFNGAQGRNKKNSKIICNIK</sequence>
<feature type="non-terminal residue" evidence="1">
    <location>
        <position position="53"/>
    </location>
</feature>
<keyword evidence="2" id="KW-1185">Reference proteome</keyword>
<dbReference type="EMBL" id="CAJVPW010047277">
    <property type="protein sequence ID" value="CAG8759184.1"/>
    <property type="molecule type" value="Genomic_DNA"/>
</dbReference>
<protein>
    <submittedName>
        <fullName evidence="1">6011_t:CDS:1</fullName>
    </submittedName>
</protein>
<comment type="caution">
    <text evidence="1">The sequence shown here is derived from an EMBL/GenBank/DDBJ whole genome shotgun (WGS) entry which is preliminary data.</text>
</comment>
<evidence type="ECO:0000313" key="2">
    <source>
        <dbReference type="Proteomes" id="UP000789366"/>
    </source>
</evidence>
<evidence type="ECO:0000313" key="1">
    <source>
        <dbReference type="EMBL" id="CAG8759184.1"/>
    </source>
</evidence>
<gene>
    <name evidence="1" type="ORF">SPELUC_LOCUS15017</name>
</gene>
<feature type="non-terminal residue" evidence="1">
    <location>
        <position position="1"/>
    </location>
</feature>
<dbReference type="Proteomes" id="UP000789366">
    <property type="component" value="Unassembled WGS sequence"/>
</dbReference>